<keyword evidence="1" id="KW-0472">Membrane</keyword>
<feature type="transmembrane region" description="Helical" evidence="1">
    <location>
        <begin position="116"/>
        <end position="134"/>
    </location>
</feature>
<comment type="caution">
    <text evidence="2">The sequence shown here is derived from an EMBL/GenBank/DDBJ whole genome shotgun (WGS) entry which is preliminary data.</text>
</comment>
<reference evidence="2" key="1">
    <citation type="journal article" date="2023" name="IScience">
        <title>Live-bearing cockroach genome reveals convergent evolutionary mechanisms linked to viviparity in insects and beyond.</title>
        <authorList>
            <person name="Fouks B."/>
            <person name="Harrison M.C."/>
            <person name="Mikhailova A.A."/>
            <person name="Marchal E."/>
            <person name="English S."/>
            <person name="Carruthers M."/>
            <person name="Jennings E.C."/>
            <person name="Chiamaka E.L."/>
            <person name="Frigard R.A."/>
            <person name="Pippel M."/>
            <person name="Attardo G.M."/>
            <person name="Benoit J.B."/>
            <person name="Bornberg-Bauer E."/>
            <person name="Tobe S.S."/>
        </authorList>
    </citation>
    <scope>NUCLEOTIDE SEQUENCE</scope>
    <source>
        <strain evidence="2">Stay&amp;Tobe</strain>
    </source>
</reference>
<gene>
    <name evidence="2" type="ORF">L9F63_009670</name>
</gene>
<dbReference type="Proteomes" id="UP001233999">
    <property type="component" value="Unassembled WGS sequence"/>
</dbReference>
<evidence type="ECO:0000256" key="1">
    <source>
        <dbReference type="SAM" id="Phobius"/>
    </source>
</evidence>
<feature type="transmembrane region" description="Helical" evidence="1">
    <location>
        <begin position="224"/>
        <end position="242"/>
    </location>
</feature>
<feature type="non-terminal residue" evidence="2">
    <location>
        <position position="1"/>
    </location>
</feature>
<feature type="non-terminal residue" evidence="2">
    <location>
        <position position="286"/>
    </location>
</feature>
<dbReference type="AlphaFoldDB" id="A0AAD8ALU3"/>
<name>A0AAD8ALU3_DIPPU</name>
<feature type="transmembrane region" description="Helical" evidence="1">
    <location>
        <begin position="140"/>
        <end position="166"/>
    </location>
</feature>
<keyword evidence="3" id="KW-1185">Reference proteome</keyword>
<feature type="transmembrane region" description="Helical" evidence="1">
    <location>
        <begin position="196"/>
        <end position="215"/>
    </location>
</feature>
<evidence type="ECO:0000313" key="3">
    <source>
        <dbReference type="Proteomes" id="UP001233999"/>
    </source>
</evidence>
<evidence type="ECO:0000313" key="2">
    <source>
        <dbReference type="EMBL" id="KAJ9600053.1"/>
    </source>
</evidence>
<keyword evidence="1" id="KW-1133">Transmembrane helix</keyword>
<protein>
    <submittedName>
        <fullName evidence="2">Uncharacterized protein</fullName>
    </submittedName>
</protein>
<reference evidence="2" key="2">
    <citation type="submission" date="2023-05" db="EMBL/GenBank/DDBJ databases">
        <authorList>
            <person name="Fouks B."/>
        </authorList>
    </citation>
    <scope>NUCLEOTIDE SEQUENCE</scope>
    <source>
        <strain evidence="2">Stay&amp;Tobe</strain>
        <tissue evidence="2">Testes</tissue>
    </source>
</reference>
<organism evidence="2 3">
    <name type="scientific">Diploptera punctata</name>
    <name type="common">Pacific beetle cockroach</name>
    <dbReference type="NCBI Taxonomy" id="6984"/>
    <lineage>
        <taxon>Eukaryota</taxon>
        <taxon>Metazoa</taxon>
        <taxon>Ecdysozoa</taxon>
        <taxon>Arthropoda</taxon>
        <taxon>Hexapoda</taxon>
        <taxon>Insecta</taxon>
        <taxon>Pterygota</taxon>
        <taxon>Neoptera</taxon>
        <taxon>Polyneoptera</taxon>
        <taxon>Dictyoptera</taxon>
        <taxon>Blattodea</taxon>
        <taxon>Blaberoidea</taxon>
        <taxon>Blaberidae</taxon>
        <taxon>Diplopterinae</taxon>
        <taxon>Diploptera</taxon>
    </lineage>
</organism>
<sequence length="286" mass="33763">LPSSDAHRVRKNFVTTISSKALIITIDVMHANLSRFEFRNLSELPHIGHIRITFNRIKLRTTDLPVYWRIWCNRPNNAYFSSLYLNCKLCIMYVTTNHKLQTISIVIDYIPLQSDYLMVSTCFFFFNCDIYLTVPHVLHHNIIFVFFITADILGYVTLIYVSLYLILYSCPNLIYFLRYFSNLFQSYLYANTSDPYLHSTTVNLSIFCAIFKITLREKRLKEKYVILIVFFLLNSNMILVSLHHARFPKDRKEFIISNTLIFSTFVTTQYSNIQTHLETPLFMVMA</sequence>
<dbReference type="EMBL" id="JASPKZ010000455">
    <property type="protein sequence ID" value="KAJ9600053.1"/>
    <property type="molecule type" value="Genomic_DNA"/>
</dbReference>
<keyword evidence="1" id="KW-0812">Transmembrane</keyword>
<proteinExistence type="predicted"/>
<accession>A0AAD8ALU3</accession>
<feature type="transmembrane region" description="Helical" evidence="1">
    <location>
        <begin position="254"/>
        <end position="273"/>
    </location>
</feature>